<dbReference type="HOGENOM" id="CLU_002678_44_4_1"/>
<feature type="domain" description="C2H2-type" evidence="9">
    <location>
        <begin position="261"/>
        <end position="289"/>
    </location>
</feature>
<dbReference type="InterPro" id="IPR013087">
    <property type="entry name" value="Znf_C2H2_type"/>
</dbReference>
<feature type="domain" description="C2H2-type" evidence="9">
    <location>
        <begin position="355"/>
        <end position="382"/>
    </location>
</feature>
<evidence type="ECO:0000256" key="2">
    <source>
        <dbReference type="ARBA" id="ARBA00022723"/>
    </source>
</evidence>
<dbReference type="PANTHER" id="PTHR24376:SF235">
    <property type="entry name" value="C2H2-TYPE DOMAIN-CONTAINING PROTEIN"/>
    <property type="match status" value="1"/>
</dbReference>
<feature type="domain" description="C2H2-type" evidence="9">
    <location>
        <begin position="43"/>
        <end position="71"/>
    </location>
</feature>
<feature type="domain" description="C2H2-type" evidence="9">
    <location>
        <begin position="227"/>
        <end position="255"/>
    </location>
</feature>
<feature type="domain" description="C2H2-type" evidence="9">
    <location>
        <begin position="98"/>
        <end position="125"/>
    </location>
</feature>
<dbReference type="GO" id="GO:0000978">
    <property type="term" value="F:RNA polymerase II cis-regulatory region sequence-specific DNA binding"/>
    <property type="evidence" value="ECO:0007669"/>
    <property type="project" value="TreeGrafter"/>
</dbReference>
<evidence type="ECO:0000256" key="8">
    <source>
        <dbReference type="SAM" id="MobiDB-lite"/>
    </source>
</evidence>
<dbReference type="FunFam" id="3.30.160.60:FF:000161">
    <property type="entry name" value="Zinc finger protein 366"/>
    <property type="match status" value="1"/>
</dbReference>
<keyword evidence="3" id="KW-0677">Repeat</keyword>
<dbReference type="InterPro" id="IPR036236">
    <property type="entry name" value="Znf_C2H2_sf"/>
</dbReference>
<reference evidence="11" key="2">
    <citation type="submission" date="2020-05" db="UniProtKB">
        <authorList>
            <consortium name="EnsemblMetazoa"/>
        </authorList>
    </citation>
    <scope>IDENTIFICATION</scope>
    <source>
        <strain evidence="11">JHB</strain>
    </source>
</reference>
<sequence>MEEAICPTSVSQEPISSDPEPVINENLHPTYKYLSFPHQITLHQCNHCPASFRSAGLLARHVGRLHSQKRYNCGHCGAGFNSPKNFSLHRAIHGPKPFKCPKCAIVFRRHATLVGHIERHYASEDHTCAVCDREFGSLEELKAHVYEGHEEGSRRDVRKINVVQGFVKKLHECKFCNKTFPKKSLLERHYLVHTKQKPFKCEVCSKCFNQKSTLKTHILTHNGVQDFRCLLCGLKFSQKINLRVHTFRMHPKRTASVADRLPCPYCPCLFKKLGSLNAHKTKVHAALLPDPTTVEEPPVECPVESVPEVVQVFEDLVKMSRNVVACDSLEPEVVQPVIKCRTQHHLEGKSEDRQHACTICPAAFKKSSHLTQHTRSHYGIKSYRCEICDKTFTTNRSLKIHRISHGSTVPDFRCDQCPASFNLQSSLRRHTAIHDNPDRSYSCPICKRIFKWLQNCKAHIRTSHGKEGAPESLITAEQSTKLEATQEPHDATLLDLKNLPPNVQIYDINSLTNCLVRIDDQFYELPVQIDTDQLTQDQHIVEIVQEVSTEQMYILPESEIIQEEVLDQSDTPEPPAEPKPKAKDKKLPNVTEQDLFSEGLVNGKKCYSCKACQKPFKKPVDLRRHIRTHTGDRPFKCDRCPKSFTLKAVLQAHRKTHEERREVLFCSEPQCEAKFSSKAALEMHRRIHTGQRPFRCTVCTLTFRTSGHMQAHMVSHERLAAKREIIISITKLWIRL</sequence>
<dbReference type="PANTHER" id="PTHR24376">
    <property type="entry name" value="ZINC FINGER PROTEIN"/>
    <property type="match status" value="1"/>
</dbReference>
<dbReference type="SMART" id="SM00355">
    <property type="entry name" value="ZnF_C2H2"/>
    <property type="match status" value="16"/>
</dbReference>
<protein>
    <submittedName>
        <fullName evidence="10 11">Zinc finger protein 1</fullName>
    </submittedName>
</protein>
<feature type="domain" description="C2H2-type" evidence="9">
    <location>
        <begin position="412"/>
        <end position="439"/>
    </location>
</feature>
<feature type="domain" description="C2H2-type" evidence="9">
    <location>
        <begin position="171"/>
        <end position="198"/>
    </location>
</feature>
<gene>
    <name evidence="11" type="primary">6043242</name>
    <name evidence="10" type="ORF">CpipJ_CPIJ010952</name>
</gene>
<dbReference type="GO" id="GO:0008270">
    <property type="term" value="F:zinc ion binding"/>
    <property type="evidence" value="ECO:0007669"/>
    <property type="project" value="UniProtKB-KW"/>
</dbReference>
<dbReference type="VEuPathDB" id="VectorBase:CPIJ010952"/>
<proteinExistence type="predicted"/>
<evidence type="ECO:0000256" key="1">
    <source>
        <dbReference type="ARBA" id="ARBA00004123"/>
    </source>
</evidence>
<reference evidence="10" key="1">
    <citation type="submission" date="2007-03" db="EMBL/GenBank/DDBJ databases">
        <title>Annotation of Culex pipiens quinquefasciatus.</title>
        <authorList>
            <consortium name="The Broad Institute Genome Sequencing Platform"/>
            <person name="Atkinson P.W."/>
            <person name="Hemingway J."/>
            <person name="Christensen B.M."/>
            <person name="Higgs S."/>
            <person name="Kodira C."/>
            <person name="Hannick L."/>
            <person name="Megy K."/>
            <person name="O'Leary S."/>
            <person name="Pearson M."/>
            <person name="Haas B.J."/>
            <person name="Mauceli E."/>
            <person name="Wortman J.R."/>
            <person name="Lee N.H."/>
            <person name="Guigo R."/>
            <person name="Stanke M."/>
            <person name="Alvarado L."/>
            <person name="Amedeo P."/>
            <person name="Antoine C.H."/>
            <person name="Arensburger P."/>
            <person name="Bidwell S.L."/>
            <person name="Crawford M."/>
            <person name="Camaro F."/>
            <person name="Devon K."/>
            <person name="Engels R."/>
            <person name="Hammond M."/>
            <person name="Howarth C."/>
            <person name="Koehrsen M."/>
            <person name="Lawson D."/>
            <person name="Montgomery P."/>
            <person name="Nene V."/>
            <person name="Nusbaum C."/>
            <person name="Puiu D."/>
            <person name="Romero-Severson J."/>
            <person name="Severson D.W."/>
            <person name="Shumway M."/>
            <person name="Sisk P."/>
            <person name="Stolte C."/>
            <person name="Zeng Q."/>
            <person name="Eisenstadt E."/>
            <person name="Fraser-Liggett C."/>
            <person name="Strausberg R."/>
            <person name="Galagan J."/>
            <person name="Birren B."/>
            <person name="Collins F.H."/>
        </authorList>
    </citation>
    <scope>NUCLEOTIDE SEQUENCE [LARGE SCALE GENOMIC DNA]</scope>
    <source>
        <strain evidence="10">JHB</strain>
    </source>
</reference>
<evidence type="ECO:0000256" key="3">
    <source>
        <dbReference type="ARBA" id="ARBA00022737"/>
    </source>
</evidence>
<dbReference type="FunFam" id="3.30.160.60:FF:000671">
    <property type="entry name" value="Zinc finger protein 26"/>
    <property type="match status" value="1"/>
</dbReference>
<dbReference type="Pfam" id="PF13912">
    <property type="entry name" value="zf-C2H2_6"/>
    <property type="match status" value="1"/>
</dbReference>
<feature type="region of interest" description="Disordered" evidence="8">
    <location>
        <begin position="566"/>
        <end position="589"/>
    </location>
</feature>
<feature type="domain" description="C2H2-type" evidence="9">
    <location>
        <begin position="694"/>
        <end position="716"/>
    </location>
</feature>
<dbReference type="GO" id="GO:0001228">
    <property type="term" value="F:DNA-binding transcription activator activity, RNA polymerase II-specific"/>
    <property type="evidence" value="ECO:0007669"/>
    <property type="project" value="TreeGrafter"/>
</dbReference>
<dbReference type="AlphaFoldDB" id="B0WU56"/>
<dbReference type="InParanoid" id="B0WU56"/>
<dbReference type="SUPFAM" id="SSF57667">
    <property type="entry name" value="beta-beta-alpha zinc fingers"/>
    <property type="match status" value="8"/>
</dbReference>
<evidence type="ECO:0000256" key="5">
    <source>
        <dbReference type="ARBA" id="ARBA00022833"/>
    </source>
</evidence>
<keyword evidence="4 7" id="KW-0863">Zinc-finger</keyword>
<dbReference type="Pfam" id="PF00096">
    <property type="entry name" value="zf-C2H2"/>
    <property type="match status" value="10"/>
</dbReference>
<evidence type="ECO:0000313" key="12">
    <source>
        <dbReference type="Proteomes" id="UP000002320"/>
    </source>
</evidence>
<evidence type="ECO:0000256" key="7">
    <source>
        <dbReference type="PROSITE-ProRule" id="PRU00042"/>
    </source>
</evidence>
<feature type="domain" description="C2H2-type" evidence="9">
    <location>
        <begin position="199"/>
        <end position="226"/>
    </location>
</feature>
<name>B0WU56_CULQU</name>
<dbReference type="VEuPathDB" id="VectorBase:CQUJHB000845"/>
<dbReference type="KEGG" id="cqu:CpipJ_CPIJ010952"/>
<evidence type="ECO:0000313" key="11">
    <source>
        <dbReference type="EnsemblMetazoa" id="CPIJ010952-PA"/>
    </source>
</evidence>
<feature type="domain" description="C2H2-type" evidence="9">
    <location>
        <begin position="383"/>
        <end position="410"/>
    </location>
</feature>
<dbReference type="PROSITE" id="PS50157">
    <property type="entry name" value="ZINC_FINGER_C2H2_2"/>
    <property type="match status" value="15"/>
</dbReference>
<evidence type="ECO:0000256" key="6">
    <source>
        <dbReference type="ARBA" id="ARBA00023242"/>
    </source>
</evidence>
<keyword evidence="6" id="KW-0539">Nucleus</keyword>
<dbReference type="OrthoDB" id="654211at2759"/>
<dbReference type="EMBL" id="DS232100">
    <property type="protein sequence ID" value="EDS34775.1"/>
    <property type="molecule type" value="Genomic_DNA"/>
</dbReference>
<feature type="compositionally biased region" description="Basic and acidic residues" evidence="8">
    <location>
        <begin position="576"/>
        <end position="587"/>
    </location>
</feature>
<keyword evidence="5" id="KW-0862">Zinc</keyword>
<organism>
    <name type="scientific">Culex quinquefasciatus</name>
    <name type="common">Southern house mosquito</name>
    <name type="synonym">Culex pungens</name>
    <dbReference type="NCBI Taxonomy" id="7176"/>
    <lineage>
        <taxon>Eukaryota</taxon>
        <taxon>Metazoa</taxon>
        <taxon>Ecdysozoa</taxon>
        <taxon>Arthropoda</taxon>
        <taxon>Hexapoda</taxon>
        <taxon>Insecta</taxon>
        <taxon>Pterygota</taxon>
        <taxon>Neoptera</taxon>
        <taxon>Endopterygota</taxon>
        <taxon>Diptera</taxon>
        <taxon>Nematocera</taxon>
        <taxon>Culicoidea</taxon>
        <taxon>Culicidae</taxon>
        <taxon>Culicinae</taxon>
        <taxon>Culicini</taxon>
        <taxon>Culex</taxon>
        <taxon>Culex</taxon>
    </lineage>
</organism>
<dbReference type="Gene3D" id="3.30.160.60">
    <property type="entry name" value="Classic Zinc Finger"/>
    <property type="match status" value="12"/>
</dbReference>
<dbReference type="OMA" id="HIERHYV"/>
<feature type="domain" description="C2H2-type" evidence="9">
    <location>
        <begin position="71"/>
        <end position="93"/>
    </location>
</feature>
<feature type="domain" description="C2H2-type" evidence="9">
    <location>
        <begin position="441"/>
        <end position="469"/>
    </location>
</feature>
<dbReference type="PROSITE" id="PS00028">
    <property type="entry name" value="ZINC_FINGER_C2H2_1"/>
    <property type="match status" value="16"/>
</dbReference>
<accession>B0WU56</accession>
<evidence type="ECO:0000259" key="9">
    <source>
        <dbReference type="PROSITE" id="PS50157"/>
    </source>
</evidence>
<comment type="subcellular location">
    <subcellularLocation>
        <location evidence="1">Nucleus</location>
    </subcellularLocation>
</comment>
<dbReference type="GO" id="GO:0005634">
    <property type="term" value="C:nucleus"/>
    <property type="evidence" value="ECO:0007669"/>
    <property type="project" value="UniProtKB-SubCell"/>
</dbReference>
<dbReference type="EnsemblMetazoa" id="CPIJ010952-RA">
    <property type="protein sequence ID" value="CPIJ010952-PA"/>
    <property type="gene ID" value="CPIJ010952"/>
</dbReference>
<feature type="domain" description="C2H2-type" evidence="9">
    <location>
        <begin position="635"/>
        <end position="662"/>
    </location>
</feature>
<evidence type="ECO:0000313" key="10">
    <source>
        <dbReference type="EMBL" id="EDS34775.1"/>
    </source>
</evidence>
<feature type="domain" description="C2H2-type" evidence="9">
    <location>
        <begin position="607"/>
        <end position="634"/>
    </location>
</feature>
<dbReference type="eggNOG" id="KOG1721">
    <property type="taxonomic scope" value="Eukaryota"/>
</dbReference>
<keyword evidence="2" id="KW-0479">Metal-binding</keyword>
<dbReference type="FunFam" id="3.30.160.60:FF:000446">
    <property type="entry name" value="Zinc finger protein"/>
    <property type="match status" value="2"/>
</dbReference>
<dbReference type="Proteomes" id="UP000002320">
    <property type="component" value="Unassembled WGS sequence"/>
</dbReference>
<evidence type="ECO:0000256" key="4">
    <source>
        <dbReference type="ARBA" id="ARBA00022771"/>
    </source>
</evidence>
<feature type="domain" description="C2H2-type" evidence="9">
    <location>
        <begin position="664"/>
        <end position="693"/>
    </location>
</feature>
<keyword evidence="12" id="KW-1185">Reference proteome</keyword>